<dbReference type="InterPro" id="IPR001789">
    <property type="entry name" value="Sig_transdc_resp-reg_receiver"/>
</dbReference>
<proteinExistence type="predicted"/>
<dbReference type="SMART" id="SM00448">
    <property type="entry name" value="REC"/>
    <property type="match status" value="1"/>
</dbReference>
<evidence type="ECO:0000313" key="4">
    <source>
        <dbReference type="EMBL" id="MYM73405.1"/>
    </source>
</evidence>
<dbReference type="PANTHER" id="PTHR44591">
    <property type="entry name" value="STRESS RESPONSE REGULATOR PROTEIN 1"/>
    <property type="match status" value="1"/>
</dbReference>
<dbReference type="Gene3D" id="3.40.50.2300">
    <property type="match status" value="1"/>
</dbReference>
<dbReference type="PROSITE" id="PS50110">
    <property type="entry name" value="RESPONSE_REGULATORY"/>
    <property type="match status" value="1"/>
</dbReference>
<evidence type="ECO:0000256" key="1">
    <source>
        <dbReference type="ARBA" id="ARBA00022553"/>
    </source>
</evidence>
<comment type="caution">
    <text evidence="4">The sequence shown here is derived from an EMBL/GenBank/DDBJ whole genome shotgun (WGS) entry which is preliminary data.</text>
</comment>
<dbReference type="PANTHER" id="PTHR44591:SF3">
    <property type="entry name" value="RESPONSE REGULATORY DOMAIN-CONTAINING PROTEIN"/>
    <property type="match status" value="1"/>
</dbReference>
<dbReference type="SUPFAM" id="SSF52172">
    <property type="entry name" value="CheY-like"/>
    <property type="match status" value="1"/>
</dbReference>
<dbReference type="GO" id="GO:0000160">
    <property type="term" value="P:phosphorelay signal transduction system"/>
    <property type="evidence" value="ECO:0007669"/>
    <property type="project" value="InterPro"/>
</dbReference>
<dbReference type="EMBL" id="WWCR01000014">
    <property type="protein sequence ID" value="MYM73405.1"/>
    <property type="molecule type" value="Genomic_DNA"/>
</dbReference>
<name>A0A7X4KHG6_9BURK</name>
<dbReference type="RefSeq" id="WP_161050586.1">
    <property type="nucleotide sequence ID" value="NZ_WWCR01000014.1"/>
</dbReference>
<evidence type="ECO:0000259" key="3">
    <source>
        <dbReference type="PROSITE" id="PS50110"/>
    </source>
</evidence>
<reference evidence="4 5" key="1">
    <citation type="submission" date="2019-12" db="EMBL/GenBank/DDBJ databases">
        <title>Novel species isolated from a subtropical stream in China.</title>
        <authorList>
            <person name="Lu H."/>
        </authorList>
    </citation>
    <scope>NUCLEOTIDE SEQUENCE [LARGE SCALE GENOMIC DNA]</scope>
    <source>
        <strain evidence="4 5">FT134W</strain>
    </source>
</reference>
<dbReference type="InterPro" id="IPR050595">
    <property type="entry name" value="Bact_response_regulator"/>
</dbReference>
<dbReference type="AlphaFoldDB" id="A0A7X4KHG6"/>
<evidence type="ECO:0000256" key="2">
    <source>
        <dbReference type="PROSITE-ProRule" id="PRU00169"/>
    </source>
</evidence>
<keyword evidence="1 2" id="KW-0597">Phosphoprotein</keyword>
<dbReference type="InterPro" id="IPR011006">
    <property type="entry name" value="CheY-like_superfamily"/>
</dbReference>
<evidence type="ECO:0000313" key="5">
    <source>
        <dbReference type="Proteomes" id="UP000469734"/>
    </source>
</evidence>
<organism evidence="4 5">
    <name type="scientific">Duganella margarita</name>
    <dbReference type="NCBI Taxonomy" id="2692170"/>
    <lineage>
        <taxon>Bacteria</taxon>
        <taxon>Pseudomonadati</taxon>
        <taxon>Pseudomonadota</taxon>
        <taxon>Betaproteobacteria</taxon>
        <taxon>Burkholderiales</taxon>
        <taxon>Oxalobacteraceae</taxon>
        <taxon>Telluria group</taxon>
        <taxon>Duganella</taxon>
    </lineage>
</organism>
<sequence length="129" mass="13819">MILIVEDDVDLAETCLMVLETCYQDVQVAHSAEEALVKIAERRPDLVISDCVLPGRSGLELCQQLRSHHPRGTLPLILMSGSLRSQVAHGDSYDAFLNKPFPAESLLAEVERLLPPGGTVAASAAQGAA</sequence>
<dbReference type="Proteomes" id="UP000469734">
    <property type="component" value="Unassembled WGS sequence"/>
</dbReference>
<dbReference type="Pfam" id="PF00072">
    <property type="entry name" value="Response_reg"/>
    <property type="match status" value="1"/>
</dbReference>
<gene>
    <name evidence="4" type="ORF">GTP56_14515</name>
</gene>
<accession>A0A7X4KHG6</accession>
<feature type="modified residue" description="4-aspartylphosphate" evidence="2">
    <location>
        <position position="50"/>
    </location>
</feature>
<feature type="domain" description="Response regulatory" evidence="3">
    <location>
        <begin position="1"/>
        <end position="114"/>
    </location>
</feature>
<protein>
    <submittedName>
        <fullName evidence="4">Response regulator</fullName>
    </submittedName>
</protein>